<dbReference type="Pfam" id="PF01593">
    <property type="entry name" value="Amino_oxidase"/>
    <property type="match status" value="1"/>
</dbReference>
<reference evidence="3 4" key="1">
    <citation type="submission" date="2014-07" db="EMBL/GenBank/DDBJ databases">
        <authorList>
            <person name="Zhang J.E."/>
            <person name="Yang H."/>
            <person name="Guo J."/>
            <person name="Deng Z."/>
            <person name="Luo H."/>
            <person name="Luo M."/>
            <person name="Zhao B."/>
        </authorList>
    </citation>
    <scope>NUCLEOTIDE SEQUENCE [LARGE SCALE GENOMIC DNA]</scope>
    <source>
        <strain evidence="3 4">1CP</strain>
        <plasmid evidence="4">Plasmid pr1cp1</plasmid>
    </source>
</reference>
<dbReference type="PANTHER" id="PTHR42923">
    <property type="entry name" value="PROTOPORPHYRINOGEN OXIDASE"/>
    <property type="match status" value="1"/>
</dbReference>
<geneLocation type="plasmid" evidence="4">
    <name>pr1cp1</name>
</geneLocation>
<dbReference type="Gene3D" id="3.90.660.10">
    <property type="match status" value="1"/>
</dbReference>
<protein>
    <recommendedName>
        <fullName evidence="2">Amine oxidase domain-containing protein</fullName>
    </recommendedName>
</protein>
<dbReference type="Gene3D" id="1.10.405.10">
    <property type="entry name" value="Guanine Nucleotide Dissociation Inhibitor, domain 1"/>
    <property type="match status" value="1"/>
</dbReference>
<proteinExistence type="predicted"/>
<evidence type="ECO:0000256" key="1">
    <source>
        <dbReference type="SAM" id="MobiDB-lite"/>
    </source>
</evidence>
<dbReference type="AlphaFoldDB" id="A0A1B1KH29"/>
<evidence type="ECO:0000313" key="3">
    <source>
        <dbReference type="EMBL" id="ANS31904.1"/>
    </source>
</evidence>
<gene>
    <name evidence="3" type="ORF">R1CP_36490</name>
</gene>
<dbReference type="Gene3D" id="3.50.50.60">
    <property type="entry name" value="FAD/NAD(P)-binding domain"/>
    <property type="match status" value="1"/>
</dbReference>
<dbReference type="SUPFAM" id="SSF51905">
    <property type="entry name" value="FAD/NAD(P)-binding domain"/>
    <property type="match status" value="1"/>
</dbReference>
<evidence type="ECO:0000259" key="2">
    <source>
        <dbReference type="Pfam" id="PF01593"/>
    </source>
</evidence>
<dbReference type="EMBL" id="CP009112">
    <property type="protein sequence ID" value="ANS31904.1"/>
    <property type="molecule type" value="Genomic_DNA"/>
</dbReference>
<dbReference type="InterPro" id="IPR050464">
    <property type="entry name" value="Zeta_carotene_desat/Oxidored"/>
</dbReference>
<keyword evidence="3" id="KW-0614">Plasmid</keyword>
<evidence type="ECO:0000313" key="4">
    <source>
        <dbReference type="Proteomes" id="UP000186108"/>
    </source>
</evidence>
<feature type="region of interest" description="Disordered" evidence="1">
    <location>
        <begin position="45"/>
        <end position="64"/>
    </location>
</feature>
<dbReference type="GO" id="GO:0016491">
    <property type="term" value="F:oxidoreductase activity"/>
    <property type="evidence" value="ECO:0007669"/>
    <property type="project" value="InterPro"/>
</dbReference>
<dbReference type="InterPro" id="IPR036188">
    <property type="entry name" value="FAD/NAD-bd_sf"/>
</dbReference>
<organism evidence="3 4">
    <name type="scientific">Rhodococcus opacus</name>
    <name type="common">Nocardia opaca</name>
    <dbReference type="NCBI Taxonomy" id="37919"/>
    <lineage>
        <taxon>Bacteria</taxon>
        <taxon>Bacillati</taxon>
        <taxon>Actinomycetota</taxon>
        <taxon>Actinomycetes</taxon>
        <taxon>Mycobacteriales</taxon>
        <taxon>Nocardiaceae</taxon>
        <taxon>Rhodococcus</taxon>
    </lineage>
</organism>
<name>A0A1B1KH29_RHOOP</name>
<feature type="domain" description="Amine oxidase" evidence="2">
    <location>
        <begin position="14"/>
        <end position="421"/>
    </location>
</feature>
<accession>A0A1B1KH29</accession>
<dbReference type="InterPro" id="IPR002937">
    <property type="entry name" value="Amino_oxidase"/>
</dbReference>
<dbReference type="Proteomes" id="UP000186108">
    <property type="component" value="Plasmid pR1CP1"/>
</dbReference>
<dbReference type="RefSeq" id="WP_065493470.1">
    <property type="nucleotide sequence ID" value="NZ_CP009112.1"/>
</dbReference>
<sequence>MSDSCEVAIIGAGLSGLTAAYQLRDLDVVVLEADDQIGGRSQRTELAGWPTTTGGEGWYDPNPQSPESRLLDEVGVKTVPVPGSAMLHTAGGRTVTLSTPEQLAQDLGLSEQACPDFLHTFQRVADICEALANPPVDDLIRKLLSVTGAEWLGPVHDEVLSYYRRLVSTEIGISLDVDSAFSMLTGMPAFGGASDVWGGFLVPEGGAPMIGRAMAERLQRPPVTGALVTSVAQNGSRVTITYRHEGQHKTLDAEHVVMATPHPVTGQIVRGLPSAKLAAMDSVRVLPIVEVLLLLADGGPAPWDDLSALWTIDKSFSVCVHSKTDLVNRVGDGGAEKHSVIKMLAVGPSAAPLADRTDERVADTFIDDFIDMFPEARDKVRAHSIKRWTHGVPLPTLGFDQHVAEMVKPLGNIHFAGDWCGFVDTANPGGAGLDGDWGGYTVTAALNAVVRAGLRAASEIRDRVS</sequence>